<keyword evidence="3" id="KW-1185">Reference proteome</keyword>
<dbReference type="Proteomes" id="UP000076584">
    <property type="component" value="Unassembled WGS sequence"/>
</dbReference>
<reference evidence="2 3" key="1">
    <citation type="submission" date="2015-06" db="EMBL/GenBank/DDBJ databases">
        <title>Survival trade-offs in plant roots during colonization by closely related pathogenic and mutualistic fungi.</title>
        <authorList>
            <person name="Hacquard S."/>
            <person name="Kracher B."/>
            <person name="Hiruma K."/>
            <person name="Weinman A."/>
            <person name="Muench P."/>
            <person name="Garrido Oter R."/>
            <person name="Ver Loren van Themaat E."/>
            <person name="Dallerey J.-F."/>
            <person name="Damm U."/>
            <person name="Henrissat B."/>
            <person name="Lespinet O."/>
            <person name="Thon M."/>
            <person name="Kemen E."/>
            <person name="McHardy A.C."/>
            <person name="Schulze-Lefert P."/>
            <person name="O'Connell R.J."/>
        </authorList>
    </citation>
    <scope>NUCLEOTIDE SEQUENCE [LARGE SCALE GENOMIC DNA]</scope>
    <source>
        <strain evidence="2 3">MAFF 238704</strain>
    </source>
</reference>
<dbReference type="AlphaFoldDB" id="A0A162NZ92"/>
<name>A0A162NZ92_COLIC</name>
<protein>
    <submittedName>
        <fullName evidence="2">Uncharacterized protein</fullName>
    </submittedName>
</protein>
<proteinExistence type="predicted"/>
<dbReference type="OrthoDB" id="4817109at2759"/>
<feature type="compositionally biased region" description="Low complexity" evidence="1">
    <location>
        <begin position="280"/>
        <end position="291"/>
    </location>
</feature>
<dbReference type="EMBL" id="LFIW01000420">
    <property type="protein sequence ID" value="KZL86481.1"/>
    <property type="molecule type" value="Genomic_DNA"/>
</dbReference>
<evidence type="ECO:0000313" key="3">
    <source>
        <dbReference type="Proteomes" id="UP000076584"/>
    </source>
</evidence>
<comment type="caution">
    <text evidence="2">The sequence shown here is derived from an EMBL/GenBank/DDBJ whole genome shotgun (WGS) entry which is preliminary data.</text>
</comment>
<organism evidence="2 3">
    <name type="scientific">Colletotrichum incanum</name>
    <name type="common">Soybean anthracnose fungus</name>
    <dbReference type="NCBI Taxonomy" id="1573173"/>
    <lineage>
        <taxon>Eukaryota</taxon>
        <taxon>Fungi</taxon>
        <taxon>Dikarya</taxon>
        <taxon>Ascomycota</taxon>
        <taxon>Pezizomycotina</taxon>
        <taxon>Sordariomycetes</taxon>
        <taxon>Hypocreomycetidae</taxon>
        <taxon>Glomerellales</taxon>
        <taxon>Glomerellaceae</taxon>
        <taxon>Colletotrichum</taxon>
        <taxon>Colletotrichum spaethianum species complex</taxon>
    </lineage>
</organism>
<sequence length="487" mass="52392">MSPAPLSPESKSAALLTYKQKLVERIPAVVSTGYRNTLLDTIEAQVDVPSLDCKLRWAVEAAYHNNTEPKSHEVVALCLCFDSGSLENDSLRVQEDFYAKHLDLAHHMRDWSLRGLIDKHNAKVRAGDINATMIIHGGDDAADSVAGDVVATRTNETLAAARREKRPASAVDDPSRGPAARRSHPPVDPSTIYYESKNTPRLNSLVKSRATKSKRAVAPSGPMIPQAVLDRLPPSFMDASTGGFAQLNQVGNFNAGVTRNTLPPFNRMDSLANSVSIFGSPGGSSSAAPVPTGLGPPLSGGDSENQDTKETAAAAIAAAAGRNTNGMPGTTAENPWVVAETATETRLASLAAQIARHRQRARDKLQHAGVLREEHNKLAERQPLEDSADMKDFVVYINESHSLAGRSIKHQEEAVAAVAEAGRLESELVEEMLKSVNQRMDRIQGIVVGTANILRREKAACASFAAQQVTQMTALKSPKEKWPQNQG</sequence>
<feature type="region of interest" description="Disordered" evidence="1">
    <location>
        <begin position="159"/>
        <end position="195"/>
    </location>
</feature>
<gene>
    <name evidence="2" type="ORF">CI238_02597</name>
</gene>
<accession>A0A162NZ92</accession>
<evidence type="ECO:0000313" key="2">
    <source>
        <dbReference type="EMBL" id="KZL86481.1"/>
    </source>
</evidence>
<feature type="region of interest" description="Disordered" evidence="1">
    <location>
        <begin position="280"/>
        <end position="309"/>
    </location>
</feature>
<evidence type="ECO:0000256" key="1">
    <source>
        <dbReference type="SAM" id="MobiDB-lite"/>
    </source>
</evidence>